<dbReference type="OrthoDB" id="1436776at2759"/>
<gene>
    <name evidence="3" type="ORF">KIW84_076488</name>
</gene>
<dbReference type="EMBL" id="JAMSHJ010000007">
    <property type="protein sequence ID" value="KAI5391698.1"/>
    <property type="molecule type" value="Genomic_DNA"/>
</dbReference>
<feature type="signal peptide" evidence="2">
    <location>
        <begin position="1"/>
        <end position="22"/>
    </location>
</feature>
<protein>
    <recommendedName>
        <fullName evidence="5">Nodule-specific Glycine Rich Peptide</fullName>
    </recommendedName>
</protein>
<keyword evidence="2" id="KW-0732">Signal</keyword>
<reference evidence="3 4" key="1">
    <citation type="journal article" date="2022" name="Nat. Genet.">
        <title>Improved pea reference genome and pan-genome highlight genomic features and evolutionary characteristics.</title>
        <authorList>
            <person name="Yang T."/>
            <person name="Liu R."/>
            <person name="Luo Y."/>
            <person name="Hu S."/>
            <person name="Wang D."/>
            <person name="Wang C."/>
            <person name="Pandey M.K."/>
            <person name="Ge S."/>
            <person name="Xu Q."/>
            <person name="Li N."/>
            <person name="Li G."/>
            <person name="Huang Y."/>
            <person name="Saxena R.K."/>
            <person name="Ji Y."/>
            <person name="Li M."/>
            <person name="Yan X."/>
            <person name="He Y."/>
            <person name="Liu Y."/>
            <person name="Wang X."/>
            <person name="Xiang C."/>
            <person name="Varshney R.K."/>
            <person name="Ding H."/>
            <person name="Gao S."/>
            <person name="Zong X."/>
        </authorList>
    </citation>
    <scope>NUCLEOTIDE SEQUENCE [LARGE SCALE GENOMIC DNA]</scope>
    <source>
        <strain evidence="3 4">cv. Zhongwan 6</strain>
    </source>
</reference>
<comment type="caution">
    <text evidence="3">The sequence shown here is derived from an EMBL/GenBank/DDBJ whole genome shotgun (WGS) entry which is preliminary data.</text>
</comment>
<feature type="region of interest" description="Disordered" evidence="1">
    <location>
        <begin position="53"/>
        <end position="108"/>
    </location>
</feature>
<accession>A0A9D4VYD3</accession>
<sequence length="108" mass="11384">MKTKLFIFVFFLCALIIISVVAIEPSKEGGAIEEIKTNIGIHERVVWSRSWTSWKSRGAPVEGVGGGKSGGLVSGGTGSGGDAKSVTEQNESGKDKGSEPMEEEADKI</sequence>
<feature type="chain" id="PRO_5039613441" description="Nodule-specific Glycine Rich Peptide" evidence="2">
    <location>
        <begin position="23"/>
        <end position="108"/>
    </location>
</feature>
<keyword evidence="4" id="KW-1185">Reference proteome</keyword>
<proteinExistence type="predicted"/>
<evidence type="ECO:0000313" key="3">
    <source>
        <dbReference type="EMBL" id="KAI5391698.1"/>
    </source>
</evidence>
<evidence type="ECO:0000256" key="1">
    <source>
        <dbReference type="SAM" id="MobiDB-lite"/>
    </source>
</evidence>
<feature type="compositionally biased region" description="Gly residues" evidence="1">
    <location>
        <begin position="63"/>
        <end position="81"/>
    </location>
</feature>
<evidence type="ECO:0000313" key="4">
    <source>
        <dbReference type="Proteomes" id="UP001058974"/>
    </source>
</evidence>
<name>A0A9D4VYD3_PEA</name>
<organism evidence="3 4">
    <name type="scientific">Pisum sativum</name>
    <name type="common">Garden pea</name>
    <name type="synonym">Lathyrus oleraceus</name>
    <dbReference type="NCBI Taxonomy" id="3888"/>
    <lineage>
        <taxon>Eukaryota</taxon>
        <taxon>Viridiplantae</taxon>
        <taxon>Streptophyta</taxon>
        <taxon>Embryophyta</taxon>
        <taxon>Tracheophyta</taxon>
        <taxon>Spermatophyta</taxon>
        <taxon>Magnoliopsida</taxon>
        <taxon>eudicotyledons</taxon>
        <taxon>Gunneridae</taxon>
        <taxon>Pentapetalae</taxon>
        <taxon>rosids</taxon>
        <taxon>fabids</taxon>
        <taxon>Fabales</taxon>
        <taxon>Fabaceae</taxon>
        <taxon>Papilionoideae</taxon>
        <taxon>50 kb inversion clade</taxon>
        <taxon>NPAAA clade</taxon>
        <taxon>Hologalegina</taxon>
        <taxon>IRL clade</taxon>
        <taxon>Fabeae</taxon>
        <taxon>Lathyrus</taxon>
    </lineage>
</organism>
<dbReference type="Proteomes" id="UP001058974">
    <property type="component" value="Chromosome 7"/>
</dbReference>
<evidence type="ECO:0000256" key="2">
    <source>
        <dbReference type="SAM" id="SignalP"/>
    </source>
</evidence>
<dbReference type="Gramene" id="Psat07G0648800-T1">
    <property type="protein sequence ID" value="KAI5391698.1"/>
    <property type="gene ID" value="KIW84_076488"/>
</dbReference>
<evidence type="ECO:0008006" key="5">
    <source>
        <dbReference type="Google" id="ProtNLM"/>
    </source>
</evidence>
<dbReference type="AlphaFoldDB" id="A0A9D4VYD3"/>